<proteinExistence type="predicted"/>
<protein>
    <recommendedName>
        <fullName evidence="4">Pectate lyase superfamily protein domain-containing protein</fullName>
    </recommendedName>
</protein>
<reference evidence="2 3" key="1">
    <citation type="journal article" date="2010" name="Plant Cell">
        <title>The Chlorella variabilis NC64A genome reveals adaptation to photosymbiosis, coevolution with viruses, and cryptic sex.</title>
        <authorList>
            <person name="Blanc G."/>
            <person name="Duncan G."/>
            <person name="Agarkova I."/>
            <person name="Borodovsky M."/>
            <person name="Gurnon J."/>
            <person name="Kuo A."/>
            <person name="Lindquist E."/>
            <person name="Lucas S."/>
            <person name="Pangilinan J."/>
            <person name="Polle J."/>
            <person name="Salamov A."/>
            <person name="Terry A."/>
            <person name="Yamada T."/>
            <person name="Dunigan D.D."/>
            <person name="Grigoriev I.V."/>
            <person name="Claverie J.M."/>
            <person name="Van Etten J.L."/>
        </authorList>
    </citation>
    <scope>NUCLEOTIDE SEQUENCE [LARGE SCALE GENOMIC DNA]</scope>
    <source>
        <strain evidence="2 3">NC64A</strain>
    </source>
</reference>
<feature type="signal peptide" evidence="1">
    <location>
        <begin position="1"/>
        <end position="27"/>
    </location>
</feature>
<dbReference type="RefSeq" id="XP_005843061.1">
    <property type="nucleotide sequence ID" value="XM_005842999.1"/>
</dbReference>
<gene>
    <name evidence="2" type="ORF">CHLNCDRAFT_141582</name>
</gene>
<dbReference type="Gene3D" id="2.160.20.10">
    <property type="entry name" value="Single-stranded right-handed beta-helix, Pectin lyase-like"/>
    <property type="match status" value="1"/>
</dbReference>
<dbReference type="KEGG" id="cvr:CHLNCDRAFT_141582"/>
<dbReference type="AlphaFoldDB" id="E1ZT91"/>
<dbReference type="GeneID" id="17350372"/>
<evidence type="ECO:0000313" key="2">
    <source>
        <dbReference type="EMBL" id="EFN50959.1"/>
    </source>
</evidence>
<evidence type="ECO:0000313" key="3">
    <source>
        <dbReference type="Proteomes" id="UP000008141"/>
    </source>
</evidence>
<evidence type="ECO:0000256" key="1">
    <source>
        <dbReference type="SAM" id="SignalP"/>
    </source>
</evidence>
<dbReference type="eggNOG" id="ENOG502RVHP">
    <property type="taxonomic scope" value="Eukaryota"/>
</dbReference>
<name>E1ZT91_CHLVA</name>
<organism evidence="3">
    <name type="scientific">Chlorella variabilis</name>
    <name type="common">Green alga</name>
    <dbReference type="NCBI Taxonomy" id="554065"/>
    <lineage>
        <taxon>Eukaryota</taxon>
        <taxon>Viridiplantae</taxon>
        <taxon>Chlorophyta</taxon>
        <taxon>core chlorophytes</taxon>
        <taxon>Trebouxiophyceae</taxon>
        <taxon>Chlorellales</taxon>
        <taxon>Chlorellaceae</taxon>
        <taxon>Chlorella clade</taxon>
        <taxon>Chlorella</taxon>
    </lineage>
</organism>
<dbReference type="SUPFAM" id="SSF51126">
    <property type="entry name" value="Pectin lyase-like"/>
    <property type="match status" value="1"/>
</dbReference>
<dbReference type="Proteomes" id="UP000008141">
    <property type="component" value="Unassembled WGS sequence"/>
</dbReference>
<dbReference type="InterPro" id="IPR011050">
    <property type="entry name" value="Pectin_lyase_fold/virulence"/>
</dbReference>
<sequence length="430" mass="46237">MQGPSPATAAAAATLLALSLLAPPVAAANSKLWGRGGSLWTPAGRLMDFSFAGYHQGNDPLPDPPVTKSVLDFKRRGMSDTAMLQAALSWANKQRPATGYTVLLIPKGTYTLTEKLIIKSSRVVLRGEGPGKTVLNIPKSLTDVYGPDPYSESGGYVNWGGFLTIKGRGSKGRVAAVATGAASRGDVVITVNSARGLKKGQYYDLWFTDVGGRFNSIQLGANMQAPEKYIGKALSRFTVKVLKIRGNKVTLERPLPFPIAAGVNKVALHQPAPTVTESGVEGMTLAMKWELYAGHHLGAYPWGGQAGTPTLAHSPLSEAVPGRLQERGWNGVELMSVRDCWVRDIEIINPDSGVVVNWMASASTVTGIRISYTKTRANSIPNRFNEDARTDGHWGMMYGGYCYDMLFTDFHFVGKFQHDVGTAMAGQFGV</sequence>
<keyword evidence="3" id="KW-1185">Reference proteome</keyword>
<evidence type="ECO:0008006" key="4">
    <source>
        <dbReference type="Google" id="ProtNLM"/>
    </source>
</evidence>
<dbReference type="EMBL" id="GL433870">
    <property type="protein sequence ID" value="EFN50959.1"/>
    <property type="molecule type" value="Genomic_DNA"/>
</dbReference>
<dbReference type="InParanoid" id="E1ZT91"/>
<dbReference type="OrthoDB" id="509184at2759"/>
<feature type="chain" id="PRO_5003156680" description="Pectate lyase superfamily protein domain-containing protein" evidence="1">
    <location>
        <begin position="28"/>
        <end position="430"/>
    </location>
</feature>
<accession>E1ZT91</accession>
<dbReference type="InterPro" id="IPR012334">
    <property type="entry name" value="Pectin_lyas_fold"/>
</dbReference>
<keyword evidence="1" id="KW-0732">Signal</keyword>